<keyword evidence="2" id="KW-1185">Reference proteome</keyword>
<comment type="caution">
    <text evidence="1">The sequence shown here is derived from an EMBL/GenBank/DDBJ whole genome shotgun (WGS) entry which is preliminary data.</text>
</comment>
<dbReference type="EMBL" id="WVTD01000007">
    <property type="protein sequence ID" value="MYL98418.1"/>
    <property type="molecule type" value="Genomic_DNA"/>
</dbReference>
<dbReference type="AlphaFoldDB" id="A0A7X4GH18"/>
<evidence type="ECO:0000313" key="2">
    <source>
        <dbReference type="Proteomes" id="UP000465810"/>
    </source>
</evidence>
<dbReference type="RefSeq" id="WP_160986050.1">
    <property type="nucleotide sequence ID" value="NZ_WVTD01000007.1"/>
</dbReference>
<evidence type="ECO:0000313" key="1">
    <source>
        <dbReference type="EMBL" id="MYL98418.1"/>
    </source>
</evidence>
<accession>A0A7X4GH18</accession>
<organism evidence="1 2">
    <name type="scientific">Novosphingobium silvae</name>
    <dbReference type="NCBI Taxonomy" id="2692619"/>
    <lineage>
        <taxon>Bacteria</taxon>
        <taxon>Pseudomonadati</taxon>
        <taxon>Pseudomonadota</taxon>
        <taxon>Alphaproteobacteria</taxon>
        <taxon>Sphingomonadales</taxon>
        <taxon>Sphingomonadaceae</taxon>
        <taxon>Novosphingobium</taxon>
    </lineage>
</organism>
<gene>
    <name evidence="1" type="ORF">GR702_11650</name>
</gene>
<dbReference type="Proteomes" id="UP000465810">
    <property type="component" value="Unassembled WGS sequence"/>
</dbReference>
<reference evidence="1 2" key="1">
    <citation type="submission" date="2019-12" db="EMBL/GenBank/DDBJ databases">
        <authorList>
            <person name="Feng G."/>
            <person name="Zhu H."/>
        </authorList>
    </citation>
    <scope>NUCLEOTIDE SEQUENCE [LARGE SCALE GENOMIC DNA]</scope>
    <source>
        <strain evidence="1 2">FGD1</strain>
    </source>
</reference>
<protein>
    <submittedName>
        <fullName evidence="1">Uncharacterized protein</fullName>
    </submittedName>
</protein>
<proteinExistence type="predicted"/>
<name>A0A7X4GH18_9SPHN</name>
<sequence length="146" mass="16320">MNLTLNARDISKLSHSARAELQALLFPKAGLVLPEGFTEDDFKNVVDLTLEQITEFMENCSQSTKDGLEVMAIHGPVVDARLLYEVEIENLGSWQGGITKRTRTVTGDRKAYMLAWDDWSSAPDNIGRYAVTPITHQSLQAYFGEE</sequence>